<organism evidence="1 2">
    <name type="scientific">Araneus ventricosus</name>
    <name type="common">Orbweaver spider</name>
    <name type="synonym">Epeira ventricosa</name>
    <dbReference type="NCBI Taxonomy" id="182803"/>
    <lineage>
        <taxon>Eukaryota</taxon>
        <taxon>Metazoa</taxon>
        <taxon>Ecdysozoa</taxon>
        <taxon>Arthropoda</taxon>
        <taxon>Chelicerata</taxon>
        <taxon>Arachnida</taxon>
        <taxon>Araneae</taxon>
        <taxon>Araneomorphae</taxon>
        <taxon>Entelegynae</taxon>
        <taxon>Araneoidea</taxon>
        <taxon>Araneidae</taxon>
        <taxon>Araneus</taxon>
    </lineage>
</organism>
<protein>
    <submittedName>
        <fullName evidence="1">Uncharacterized protein</fullName>
    </submittedName>
</protein>
<sequence>MANFYSNHFIQVEAVLQGSVFRVTIFIVHLNQIFNQLPFSVNGSLYTDDLDISCQGSNMRRIEGQLQHAVNKLLDWCDNKGHAIFHEKSRCVHFFRKRSINLDPVINIRDVAFLW</sequence>
<keyword evidence="2" id="KW-1185">Reference proteome</keyword>
<evidence type="ECO:0000313" key="2">
    <source>
        <dbReference type="Proteomes" id="UP000499080"/>
    </source>
</evidence>
<comment type="caution">
    <text evidence="1">The sequence shown here is derived from an EMBL/GenBank/DDBJ whole genome shotgun (WGS) entry which is preliminary data.</text>
</comment>
<name>A0A4Y2P288_ARAVE</name>
<reference evidence="1 2" key="1">
    <citation type="journal article" date="2019" name="Sci. Rep.">
        <title>Orb-weaving spider Araneus ventricosus genome elucidates the spidroin gene catalogue.</title>
        <authorList>
            <person name="Kono N."/>
            <person name="Nakamura H."/>
            <person name="Ohtoshi R."/>
            <person name="Moran D.A.P."/>
            <person name="Shinohara A."/>
            <person name="Yoshida Y."/>
            <person name="Fujiwara M."/>
            <person name="Mori M."/>
            <person name="Tomita M."/>
            <person name="Arakawa K."/>
        </authorList>
    </citation>
    <scope>NUCLEOTIDE SEQUENCE [LARGE SCALE GENOMIC DNA]</scope>
</reference>
<dbReference type="EMBL" id="BGPR01010170">
    <property type="protein sequence ID" value="GBN44640.1"/>
    <property type="molecule type" value="Genomic_DNA"/>
</dbReference>
<proteinExistence type="predicted"/>
<dbReference type="AlphaFoldDB" id="A0A4Y2P288"/>
<evidence type="ECO:0000313" key="1">
    <source>
        <dbReference type="EMBL" id="GBN44640.1"/>
    </source>
</evidence>
<dbReference type="Proteomes" id="UP000499080">
    <property type="component" value="Unassembled WGS sequence"/>
</dbReference>
<dbReference type="OrthoDB" id="10037236at2759"/>
<accession>A0A4Y2P288</accession>
<gene>
    <name evidence="1" type="ORF">AVEN_146232_1</name>
</gene>